<evidence type="ECO:0000256" key="2">
    <source>
        <dbReference type="ARBA" id="ARBA00023163"/>
    </source>
</evidence>
<feature type="domain" description="HTH deoR-type" evidence="3">
    <location>
        <begin position="2"/>
        <end position="57"/>
    </location>
</feature>
<dbReference type="eggNOG" id="COG2378">
    <property type="taxonomic scope" value="Bacteria"/>
</dbReference>
<dbReference type="InterPro" id="IPR036388">
    <property type="entry name" value="WH-like_DNA-bd_sf"/>
</dbReference>
<dbReference type="HOGENOM" id="CLU_041141_5_1_9"/>
<dbReference type="PANTHER" id="PTHR34580">
    <property type="match status" value="1"/>
</dbReference>
<dbReference type="PROSITE" id="PS52050">
    <property type="entry name" value="WYL"/>
    <property type="match status" value="1"/>
</dbReference>
<keyword evidence="5" id="KW-1185">Reference proteome</keyword>
<dbReference type="Proteomes" id="UP000029585">
    <property type="component" value="Unassembled WGS sequence"/>
</dbReference>
<dbReference type="SUPFAM" id="SSF46785">
    <property type="entry name" value="Winged helix' DNA-binding domain"/>
    <property type="match status" value="1"/>
</dbReference>
<dbReference type="InterPro" id="IPR026881">
    <property type="entry name" value="WYL_dom"/>
</dbReference>
<reference evidence="4 5" key="1">
    <citation type="submission" date="2011-08" db="EMBL/GenBank/DDBJ databases">
        <title>The Genome Sequence of Clostridium orbiscindens 1_3_50AFAA.</title>
        <authorList>
            <consortium name="The Broad Institute Genome Sequencing Platform"/>
            <person name="Earl A."/>
            <person name="Ward D."/>
            <person name="Feldgarden M."/>
            <person name="Gevers D."/>
            <person name="Daigneault M."/>
            <person name="Strauss J."/>
            <person name="Allen-Vercoe E."/>
            <person name="Young S.K."/>
            <person name="Zeng Q."/>
            <person name="Gargeya S."/>
            <person name="Fitzgerald M."/>
            <person name="Haas B."/>
            <person name="Abouelleil A."/>
            <person name="Alvarado L."/>
            <person name="Arachchi H.M."/>
            <person name="Berlin A."/>
            <person name="Brown A."/>
            <person name="Chapman S.B."/>
            <person name="Chen Z."/>
            <person name="Dunbar C."/>
            <person name="Freedman E."/>
            <person name="Gearin G."/>
            <person name="Gellesch M."/>
            <person name="Goldberg J."/>
            <person name="Griggs A."/>
            <person name="Gujja S."/>
            <person name="Heiman D."/>
            <person name="Howarth C."/>
            <person name="Larson L."/>
            <person name="Lui A."/>
            <person name="MacDonald P.J.P."/>
            <person name="Montmayeur A."/>
            <person name="Murphy C."/>
            <person name="Neiman D."/>
            <person name="Pearson M."/>
            <person name="Priest M."/>
            <person name="Roberts A."/>
            <person name="Saif S."/>
            <person name="Shea T."/>
            <person name="Shenoy N."/>
            <person name="Sisk P."/>
            <person name="Stolte C."/>
            <person name="Sykes S."/>
            <person name="Wortman J."/>
            <person name="Nusbaum C."/>
            <person name="Birren B."/>
        </authorList>
    </citation>
    <scope>NUCLEOTIDE SEQUENCE [LARGE SCALE GENOMIC DNA]</scope>
    <source>
        <strain evidence="4 5">1_3_50AFAA</strain>
    </source>
</reference>
<dbReference type="Pfam" id="PF13280">
    <property type="entry name" value="WYL"/>
    <property type="match status" value="1"/>
</dbReference>
<name>A0A096B963_FLAPL</name>
<evidence type="ECO:0000256" key="1">
    <source>
        <dbReference type="ARBA" id="ARBA00023015"/>
    </source>
</evidence>
<gene>
    <name evidence="4" type="ORF">HMPREF9460_01420</name>
</gene>
<evidence type="ECO:0000259" key="3">
    <source>
        <dbReference type="PROSITE" id="PS51000"/>
    </source>
</evidence>
<dbReference type="Gene3D" id="1.10.10.10">
    <property type="entry name" value="Winged helix-like DNA-binding domain superfamily/Winged helix DNA-binding domain"/>
    <property type="match status" value="1"/>
</dbReference>
<evidence type="ECO:0000313" key="4">
    <source>
        <dbReference type="EMBL" id="KGF55953.1"/>
    </source>
</evidence>
<dbReference type="PANTHER" id="PTHR34580:SF1">
    <property type="entry name" value="PROTEIN PAFC"/>
    <property type="match status" value="1"/>
</dbReference>
<dbReference type="Pfam" id="PF25583">
    <property type="entry name" value="WCX"/>
    <property type="match status" value="1"/>
</dbReference>
<dbReference type="InterPro" id="IPR051534">
    <property type="entry name" value="CBASS_pafABC_assoc_protein"/>
</dbReference>
<dbReference type="eggNOG" id="COG1476">
    <property type="taxonomic scope" value="Bacteria"/>
</dbReference>
<dbReference type="InterPro" id="IPR025868">
    <property type="entry name" value="Zn_ribbon_dom_put"/>
</dbReference>
<dbReference type="EMBL" id="ADLO01000052">
    <property type="protein sequence ID" value="KGF55953.1"/>
    <property type="molecule type" value="Genomic_DNA"/>
</dbReference>
<organism evidence="4 5">
    <name type="scientific">Flavonifractor plautii 1_3_50AFAA</name>
    <dbReference type="NCBI Taxonomy" id="742738"/>
    <lineage>
        <taxon>Bacteria</taxon>
        <taxon>Bacillati</taxon>
        <taxon>Bacillota</taxon>
        <taxon>Clostridia</taxon>
        <taxon>Eubacteriales</taxon>
        <taxon>Oscillospiraceae</taxon>
        <taxon>Flavonifractor</taxon>
    </lineage>
</organism>
<dbReference type="GO" id="GO:0003700">
    <property type="term" value="F:DNA-binding transcription factor activity"/>
    <property type="evidence" value="ECO:0007669"/>
    <property type="project" value="InterPro"/>
</dbReference>
<dbReference type="RefSeq" id="WP_044940083.1">
    <property type="nucleotide sequence ID" value="NZ_KN174162.1"/>
</dbReference>
<proteinExistence type="predicted"/>
<dbReference type="PROSITE" id="PS51000">
    <property type="entry name" value="HTH_DEOR_2"/>
    <property type="match status" value="1"/>
</dbReference>
<sequence>MSQGRLFELLCLLLERGRMTAPQLAEHFEVSVRTIYRDIDALSAAGVPVYSAPGKGGGVSLLEGYTLHRAAFTEEEQQLLLTALRSLPGDAGQGTAGTLSKLSALFRRREPDWLQVELSRWGSAGADNAKFVQLKEAILSRRVLSFTYVGASGQTTRRSVLPARLVFKGRDWYLQGFCLERAAYRTFKLTRMLEPEPGAPFQRPLSPPPIEAGEPPEGFCVPVRLRFSPALAYRVYDEFDEGCVTRGADGSLVVSVSFPEDPWLYGYLLSFGLGVEVLEPERLRKRLALLAGKMAAHHGNHDTGCQDNCDRMEPSQSQEESHMNHTFCQSCGMPIDAPALRGTERGGTPSEHYCKYCYQEGAFTGEMTMEEMIDFCTPMMVRANPELTPEQARAQMAQFFPSLLRWRN</sequence>
<dbReference type="InterPro" id="IPR013196">
    <property type="entry name" value="HTH_11"/>
</dbReference>
<keyword evidence="2" id="KW-0804">Transcription</keyword>
<dbReference type="InterPro" id="IPR001034">
    <property type="entry name" value="DeoR_HTH"/>
</dbReference>
<dbReference type="InterPro" id="IPR057727">
    <property type="entry name" value="WCX_dom"/>
</dbReference>
<dbReference type="AlphaFoldDB" id="A0A096B963"/>
<evidence type="ECO:0000313" key="5">
    <source>
        <dbReference type="Proteomes" id="UP000029585"/>
    </source>
</evidence>
<dbReference type="Pfam" id="PF08279">
    <property type="entry name" value="HTH_11"/>
    <property type="match status" value="1"/>
</dbReference>
<keyword evidence="1" id="KW-0805">Transcription regulation</keyword>
<dbReference type="PATRIC" id="fig|742738.3.peg.1464"/>
<dbReference type="Pfam" id="PF12674">
    <property type="entry name" value="Zn_ribbon_2"/>
    <property type="match status" value="1"/>
</dbReference>
<comment type="caution">
    <text evidence="4">The sequence shown here is derived from an EMBL/GenBank/DDBJ whole genome shotgun (WGS) entry which is preliminary data.</text>
</comment>
<accession>A0A096B963</accession>
<protein>
    <recommendedName>
        <fullName evidence="3">HTH deoR-type domain-containing protein</fullName>
    </recommendedName>
</protein>
<dbReference type="InterPro" id="IPR036390">
    <property type="entry name" value="WH_DNA-bd_sf"/>
</dbReference>